<dbReference type="GO" id="GO:0005634">
    <property type="term" value="C:nucleus"/>
    <property type="evidence" value="ECO:0007669"/>
    <property type="project" value="UniProtKB-SubCell"/>
</dbReference>
<keyword evidence="2" id="KW-0677">Repeat</keyword>
<keyword evidence="7" id="KW-1185">Reference proteome</keyword>
<dbReference type="PANTHER" id="PTHR10662">
    <property type="entry name" value="NUCLEAR RNA EXPORT FACTOR"/>
    <property type="match status" value="1"/>
</dbReference>
<dbReference type="InterPro" id="IPR002075">
    <property type="entry name" value="NTF2_dom"/>
</dbReference>
<dbReference type="EMBL" id="JADGJW010000022">
    <property type="protein sequence ID" value="KAJ3227110.1"/>
    <property type="molecule type" value="Genomic_DNA"/>
</dbReference>
<gene>
    <name evidence="6" type="primary">MEX67_1</name>
    <name evidence="6" type="ORF">HK099_003329</name>
</gene>
<dbReference type="Pfam" id="PF22602">
    <property type="entry name" value="NXF_NTF2"/>
    <property type="match status" value="1"/>
</dbReference>
<comment type="caution">
    <text evidence="6">The sequence shown here is derived from an EMBL/GenBank/DDBJ whole genome shotgun (WGS) entry which is preliminary data.</text>
</comment>
<dbReference type="InterPro" id="IPR005637">
    <property type="entry name" value="TAP_C_dom"/>
</dbReference>
<dbReference type="GO" id="GO:0016973">
    <property type="term" value="P:poly(A)+ mRNA export from nucleus"/>
    <property type="evidence" value="ECO:0007669"/>
    <property type="project" value="TreeGrafter"/>
</dbReference>
<feature type="domain" description="NTF2" evidence="5">
    <location>
        <begin position="136"/>
        <end position="300"/>
    </location>
</feature>
<keyword evidence="3" id="KW-0539">Nucleus</keyword>
<dbReference type="PROSITE" id="PS50177">
    <property type="entry name" value="NTF2_DOMAIN"/>
    <property type="match status" value="1"/>
</dbReference>
<dbReference type="Gene3D" id="1.10.8.10">
    <property type="entry name" value="DNA helicase RuvA subunit, C-terminal domain"/>
    <property type="match status" value="1"/>
</dbReference>
<sequence>MSRNNFNRGHKRNSAPPLESSNVFSRLGDAPNYSKRKLNLNLCIEGWDAKTDLNSVKEFLLRKASMRLNFLEFFSKVENNQTLIFCKVENIQQVNSLKNLSGIRMGKDYATEDSQNDLLQLPILGNFFENHICNQSSTEFVNLFLDLFDNNRDKLYNIYDDFAQFSLTIDEHKPIDSNYQGKDYHKGWMDHNRKILSHPNKAQLKIGSQEIIQTFQNLPKTQHKINLPPATTISTSSFYLDSFMINATTLMIKLSGNFTDLITKHLRCFDRIFLIKESTPGHRSHSNGFKYVILNDQLNLRQFHKLPKENGGTFINNINNIKNTMNPNSGVFEQSQPVFGQIQPVLPQLGDAAVIEKFRLKYNLSEPDHLKVIELSKQTGLNYDFSFQFLKENGGDLQKSKTAFNNLRVRKIKT</sequence>
<dbReference type="InterPro" id="IPR032710">
    <property type="entry name" value="NTF2-like_dom_sf"/>
</dbReference>
<evidence type="ECO:0000256" key="3">
    <source>
        <dbReference type="ARBA" id="ARBA00023242"/>
    </source>
</evidence>
<accession>A0AAD5XZ36</accession>
<name>A0AAD5XZ36_9FUNG</name>
<evidence type="ECO:0000256" key="4">
    <source>
        <dbReference type="SAM" id="MobiDB-lite"/>
    </source>
</evidence>
<evidence type="ECO:0000313" key="7">
    <source>
        <dbReference type="Proteomes" id="UP001211065"/>
    </source>
</evidence>
<proteinExistence type="predicted"/>
<dbReference type="Pfam" id="PF03943">
    <property type="entry name" value="TAP_C"/>
    <property type="match status" value="1"/>
</dbReference>
<evidence type="ECO:0000256" key="2">
    <source>
        <dbReference type="ARBA" id="ARBA00022737"/>
    </source>
</evidence>
<dbReference type="GO" id="GO:0003723">
    <property type="term" value="F:RNA binding"/>
    <property type="evidence" value="ECO:0007669"/>
    <property type="project" value="TreeGrafter"/>
</dbReference>
<dbReference type="InterPro" id="IPR018222">
    <property type="entry name" value="Nuclear_transport_factor_2_euk"/>
</dbReference>
<organism evidence="6 7">
    <name type="scientific">Clydaea vesicula</name>
    <dbReference type="NCBI Taxonomy" id="447962"/>
    <lineage>
        <taxon>Eukaryota</taxon>
        <taxon>Fungi</taxon>
        <taxon>Fungi incertae sedis</taxon>
        <taxon>Chytridiomycota</taxon>
        <taxon>Chytridiomycota incertae sedis</taxon>
        <taxon>Chytridiomycetes</taxon>
        <taxon>Lobulomycetales</taxon>
        <taxon>Lobulomycetaceae</taxon>
        <taxon>Clydaea</taxon>
    </lineage>
</organism>
<dbReference type="AlphaFoldDB" id="A0AAD5XZ36"/>
<evidence type="ECO:0000313" key="6">
    <source>
        <dbReference type="EMBL" id="KAJ3227110.1"/>
    </source>
</evidence>
<dbReference type="PANTHER" id="PTHR10662:SF22">
    <property type="entry name" value="NUCLEAR RNA EXPORT FACTOR 1"/>
    <property type="match status" value="1"/>
</dbReference>
<evidence type="ECO:0000259" key="5">
    <source>
        <dbReference type="PROSITE" id="PS50177"/>
    </source>
</evidence>
<dbReference type="InterPro" id="IPR030217">
    <property type="entry name" value="NXF_fam"/>
</dbReference>
<feature type="region of interest" description="Disordered" evidence="4">
    <location>
        <begin position="1"/>
        <end position="23"/>
    </location>
</feature>
<reference evidence="6" key="1">
    <citation type="submission" date="2020-05" db="EMBL/GenBank/DDBJ databases">
        <title>Phylogenomic resolution of chytrid fungi.</title>
        <authorList>
            <person name="Stajich J.E."/>
            <person name="Amses K."/>
            <person name="Simmons R."/>
            <person name="Seto K."/>
            <person name="Myers J."/>
            <person name="Bonds A."/>
            <person name="Quandt C.A."/>
            <person name="Barry K."/>
            <person name="Liu P."/>
            <person name="Grigoriev I."/>
            <person name="Longcore J.E."/>
            <person name="James T.Y."/>
        </authorList>
    </citation>
    <scope>NUCLEOTIDE SEQUENCE</scope>
    <source>
        <strain evidence="6">JEL0476</strain>
    </source>
</reference>
<evidence type="ECO:0000256" key="1">
    <source>
        <dbReference type="ARBA" id="ARBA00004123"/>
    </source>
</evidence>
<dbReference type="Proteomes" id="UP001211065">
    <property type="component" value="Unassembled WGS sequence"/>
</dbReference>
<dbReference type="Gene3D" id="3.10.450.50">
    <property type="match status" value="1"/>
</dbReference>
<comment type="subcellular location">
    <subcellularLocation>
        <location evidence="1">Nucleus</location>
    </subcellularLocation>
</comment>
<protein>
    <submittedName>
        <fullName evidence="6">Nuclear mRNA export, poly(A)+RNA binding protein</fullName>
    </submittedName>
</protein>
<dbReference type="SUPFAM" id="SSF54427">
    <property type="entry name" value="NTF2-like"/>
    <property type="match status" value="1"/>
</dbReference>